<feature type="region of interest" description="Disordered" evidence="7">
    <location>
        <begin position="1"/>
        <end position="31"/>
    </location>
</feature>
<keyword evidence="6 8" id="KW-0472">Membrane</keyword>
<gene>
    <name evidence="9" type="ORF">B0F87_106136</name>
</gene>
<keyword evidence="4 8" id="KW-0812">Transmembrane</keyword>
<organism evidence="9 10">
    <name type="scientific">Methylobacter tundripaludum</name>
    <dbReference type="NCBI Taxonomy" id="173365"/>
    <lineage>
        <taxon>Bacteria</taxon>
        <taxon>Pseudomonadati</taxon>
        <taxon>Pseudomonadota</taxon>
        <taxon>Gammaproteobacteria</taxon>
        <taxon>Methylococcales</taxon>
        <taxon>Methylococcaceae</taxon>
        <taxon>Methylobacter</taxon>
    </lineage>
</organism>
<evidence type="ECO:0000256" key="8">
    <source>
        <dbReference type="SAM" id="Phobius"/>
    </source>
</evidence>
<dbReference type="GO" id="GO:0005886">
    <property type="term" value="C:plasma membrane"/>
    <property type="evidence" value="ECO:0007669"/>
    <property type="project" value="UniProtKB-SubCell"/>
</dbReference>
<dbReference type="Pfam" id="PF13440">
    <property type="entry name" value="Polysacc_synt_3"/>
    <property type="match status" value="1"/>
</dbReference>
<dbReference type="EMBL" id="PTIZ01000006">
    <property type="protein sequence ID" value="PPK75288.1"/>
    <property type="molecule type" value="Genomic_DNA"/>
</dbReference>
<evidence type="ECO:0000256" key="4">
    <source>
        <dbReference type="ARBA" id="ARBA00022692"/>
    </source>
</evidence>
<sequence length="519" mass="56585">MMNKKQQKHKKQYRPKALGSETIKGGSSVDAAEGDSKYAHIKTKRSSAALRGVIWSAINSIVPTLLNSLVFIVSSRYLMPHDFGILALAVSVISLASAFAPAALGDALIQQLHIRKSHLDTVFWICVGSSLLIYGVLIVFSPVIAVTVGQVAVSDFLPVLGLKVLFDISAAVPNALIARSMSFHLIAVRTIVATLISSVICIGLLVSGYGIWALVISLLAGSMTSCVAAFIGAKWLPGFDVGIKELRDLSRYGLFASANRFLQLMNLDQLVIGSFIGPAPLGIFNFSRRLFQMLNDVIAGALTSVSHTLLSSLQSEKEKVREAFLLATYGSSIVSFPAFVGLASVVGDAIPLVFGAQWSEAIWPTRWFCIIGLMSCIGVIQSSLINSQGKSDWWFYYQFFRQILTIATIVVLHDKGISYIVMAIALQTLLLWPVTLVMVAKIINLKITSYFRQFLEPLFASAIMLATVLLMGYYFQGVSPIIRLAIEIGCGAIVYALSIFVLSREKILIIVKSFRSRNE</sequence>
<evidence type="ECO:0000313" key="9">
    <source>
        <dbReference type="EMBL" id="PPK75288.1"/>
    </source>
</evidence>
<dbReference type="PANTHER" id="PTHR30250:SF10">
    <property type="entry name" value="LIPOPOLYSACCHARIDE BIOSYNTHESIS PROTEIN WZXC"/>
    <property type="match status" value="1"/>
</dbReference>
<feature type="transmembrane region" description="Helical" evidence="8">
    <location>
        <begin position="85"/>
        <end position="109"/>
    </location>
</feature>
<feature type="transmembrane region" description="Helical" evidence="8">
    <location>
        <begin position="183"/>
        <end position="205"/>
    </location>
</feature>
<feature type="transmembrane region" description="Helical" evidence="8">
    <location>
        <begin position="121"/>
        <end position="144"/>
    </location>
</feature>
<feature type="compositionally biased region" description="Basic residues" evidence="7">
    <location>
        <begin position="1"/>
        <end position="14"/>
    </location>
</feature>
<evidence type="ECO:0000256" key="2">
    <source>
        <dbReference type="ARBA" id="ARBA00007430"/>
    </source>
</evidence>
<comment type="caution">
    <text evidence="9">The sequence shown here is derived from an EMBL/GenBank/DDBJ whole genome shotgun (WGS) entry which is preliminary data.</text>
</comment>
<proteinExistence type="inferred from homology"/>
<feature type="transmembrane region" description="Helical" evidence="8">
    <location>
        <begin position="481"/>
        <end position="502"/>
    </location>
</feature>
<reference evidence="9 10" key="1">
    <citation type="submission" date="2018-02" db="EMBL/GenBank/DDBJ databases">
        <title>Subsurface microbial communities from deep shales in Ohio and West Virginia, USA.</title>
        <authorList>
            <person name="Wrighton K."/>
        </authorList>
    </citation>
    <scope>NUCLEOTIDE SEQUENCE [LARGE SCALE GENOMIC DNA]</scope>
    <source>
        <strain evidence="9 10">OWC-DMM</strain>
    </source>
</reference>
<dbReference type="AlphaFoldDB" id="A0A2S6HCV1"/>
<feature type="transmembrane region" description="Helical" evidence="8">
    <location>
        <begin position="419"/>
        <end position="442"/>
    </location>
</feature>
<protein>
    <submittedName>
        <fullName evidence="9">O-antigen/teichoic acid export membrane protein</fullName>
    </submittedName>
</protein>
<feature type="transmembrane region" description="Helical" evidence="8">
    <location>
        <begin position="52"/>
        <end position="73"/>
    </location>
</feature>
<comment type="subcellular location">
    <subcellularLocation>
        <location evidence="1">Cell membrane</location>
        <topology evidence="1">Multi-pass membrane protein</topology>
    </subcellularLocation>
</comment>
<feature type="transmembrane region" description="Helical" evidence="8">
    <location>
        <begin position="393"/>
        <end position="413"/>
    </location>
</feature>
<evidence type="ECO:0000256" key="7">
    <source>
        <dbReference type="SAM" id="MobiDB-lite"/>
    </source>
</evidence>
<keyword evidence="5 8" id="KW-1133">Transmembrane helix</keyword>
<name>A0A2S6HCV1_9GAMM</name>
<dbReference type="CDD" id="cd13127">
    <property type="entry name" value="MATE_tuaB_like"/>
    <property type="match status" value="1"/>
</dbReference>
<evidence type="ECO:0000256" key="5">
    <source>
        <dbReference type="ARBA" id="ARBA00022989"/>
    </source>
</evidence>
<evidence type="ECO:0000256" key="6">
    <source>
        <dbReference type="ARBA" id="ARBA00023136"/>
    </source>
</evidence>
<dbReference type="InterPro" id="IPR050833">
    <property type="entry name" value="Poly_Biosynth_Transport"/>
</dbReference>
<evidence type="ECO:0000256" key="1">
    <source>
        <dbReference type="ARBA" id="ARBA00004651"/>
    </source>
</evidence>
<evidence type="ECO:0000313" key="10">
    <source>
        <dbReference type="Proteomes" id="UP000240010"/>
    </source>
</evidence>
<dbReference type="RefSeq" id="WP_104429149.1">
    <property type="nucleotide sequence ID" value="NZ_PTIZ01000006.1"/>
</dbReference>
<feature type="transmembrane region" description="Helical" evidence="8">
    <location>
        <begin position="156"/>
        <end position="176"/>
    </location>
</feature>
<dbReference type="Proteomes" id="UP000240010">
    <property type="component" value="Unassembled WGS sequence"/>
</dbReference>
<keyword evidence="3" id="KW-1003">Cell membrane</keyword>
<feature type="transmembrane region" description="Helical" evidence="8">
    <location>
        <begin position="211"/>
        <end position="236"/>
    </location>
</feature>
<feature type="transmembrane region" description="Helical" evidence="8">
    <location>
        <begin position="454"/>
        <end position="475"/>
    </location>
</feature>
<evidence type="ECO:0000256" key="3">
    <source>
        <dbReference type="ARBA" id="ARBA00022475"/>
    </source>
</evidence>
<feature type="transmembrane region" description="Helical" evidence="8">
    <location>
        <begin position="365"/>
        <end position="386"/>
    </location>
</feature>
<dbReference type="PANTHER" id="PTHR30250">
    <property type="entry name" value="PST FAMILY PREDICTED COLANIC ACID TRANSPORTER"/>
    <property type="match status" value="1"/>
</dbReference>
<comment type="similarity">
    <text evidence="2">Belongs to the polysaccharide synthase family.</text>
</comment>
<accession>A0A2S6HCV1</accession>
<feature type="transmembrane region" description="Helical" evidence="8">
    <location>
        <begin position="323"/>
        <end position="345"/>
    </location>
</feature>